<feature type="compositionally biased region" description="Basic and acidic residues" evidence="2">
    <location>
        <begin position="438"/>
        <end position="450"/>
    </location>
</feature>
<feature type="compositionally biased region" description="Basic and acidic residues" evidence="2">
    <location>
        <begin position="276"/>
        <end position="290"/>
    </location>
</feature>
<feature type="compositionally biased region" description="Polar residues" evidence="2">
    <location>
        <begin position="910"/>
        <end position="919"/>
    </location>
</feature>
<dbReference type="Proteomes" id="UP000834106">
    <property type="component" value="Chromosome 17"/>
</dbReference>
<gene>
    <name evidence="3" type="ORF">FPE_LOCUS27364</name>
</gene>
<dbReference type="EMBL" id="OU503052">
    <property type="protein sequence ID" value="CAI9779934.1"/>
    <property type="molecule type" value="Genomic_DNA"/>
</dbReference>
<evidence type="ECO:0000313" key="3">
    <source>
        <dbReference type="EMBL" id="CAI9779934.1"/>
    </source>
</evidence>
<feature type="region of interest" description="Disordered" evidence="2">
    <location>
        <begin position="905"/>
        <end position="959"/>
    </location>
</feature>
<feature type="region of interest" description="Disordered" evidence="2">
    <location>
        <begin position="628"/>
        <end position="649"/>
    </location>
</feature>
<feature type="compositionally biased region" description="Basic and acidic residues" evidence="2">
    <location>
        <begin position="483"/>
        <end position="496"/>
    </location>
</feature>
<sequence length="1167" mass="128645">MKSDTPLDYAVLQLSPKRSQCDLFVSSGANTEKLASGSVKPFVVHLKIAEEQVASAVELVKLEVGRCKNVKTWFTKGTLERFVRFISTPDILELVNTFDAEMSQLEAARRIYSEGSWDLLSGGSGVTAADDATKKELLRAMDVRLVAVRQELSAAFSRAAASGFNVDTVSELQIFADTFGAHRLNEACSKFISLWENRPDLISTWRSRPDDQAVSSSYGSDMSIDDDLPSPPPIRPHQEPMCQQPMAPLFLRCTFRRESSMERNNSDKQYNTAAVEGKKEESTTLEHAESTHVSQPARRLSVQDRISLFENKQQEYSGSGGKPVMTKSVKLPRMSSDASSPSATALEKAMLKRWSGASDISIDLSSEKDIETPLCIASSVLVSQTKSSEEKKACSSNDTATSYIKSGPKIVLGRAGDSGLKDACFSRSEGGLECSKSSSKEGAGKSDGCKDQICGKTESRSFISRFEDQQNSVDKVNSLPGEGELKDSHKGEEHGGAKGKAASETQVTGSKCQCAPQNGQVEISDKKEWFESRGICVTQSHKATQNTMGDSGLFEGPDSRIREAFSALYKGGVGGNSLSSQHEGRPLGEREKVEKTKFAMSMKISGSSASIAEDSGPQRMAFQIQVSAPEQTTKASVRRDESNFGYGNSRTPVSSKLIKTQESFDSLLKPASEQVQKVRGSEGNQELNDQLEMNANELEKLVAEHKLQVLGDHFDSSGRARSDDTQHESVASLSYMKPVDDVASPQLLDTYILTESAASSKTMTKLKAAHLMKRVGSQKHDDILNRSFAELSVSEGSRGKCYVSYMQKRDAKLREEWSSNRADKEARLKAMQDILEQSRAEMKIKFYGYADRENSISSAHRPAERLRSFNSRSIMQSEKKHQDFGDIDDDDAVLEFLKLKHLQEDRVSDETSPGNGVSRSSQHKKLLLHRSSSSSSPHTSATTVPRSSMKGASISSGRRKMQFENPLAQSVPNFSDFRKKIPSLLLEPEEKSGQSQSLREISGNPREFRLSLELEKWENSGSENGDDMRLLSEVDQALGADVLYTLHPVELMQDWPGESPMFWNSGGPTSWNSESLSQIETLARMRKKRGTAQKPMIVAHSSNNLPRTDMMRGFKWLLIFGRKSRGSGSLVGWISAITSEGDDDTEDGSDSANQSSEDLRKFRMRFS</sequence>
<protein>
    <recommendedName>
        <fullName evidence="5">COP1-interacting protein 7</fullName>
    </recommendedName>
</protein>
<feature type="compositionally biased region" description="Acidic residues" evidence="2">
    <location>
        <begin position="1140"/>
        <end position="1149"/>
    </location>
</feature>
<reference evidence="3" key="1">
    <citation type="submission" date="2023-05" db="EMBL/GenBank/DDBJ databases">
        <authorList>
            <person name="Huff M."/>
        </authorList>
    </citation>
    <scope>NUCLEOTIDE SEQUENCE</scope>
</reference>
<feature type="coiled-coil region" evidence="1">
    <location>
        <begin position="681"/>
        <end position="708"/>
    </location>
</feature>
<feature type="compositionally biased region" description="Low complexity" evidence="2">
    <location>
        <begin position="929"/>
        <end position="940"/>
    </location>
</feature>
<feature type="region of interest" description="Disordered" evidence="2">
    <location>
        <begin position="465"/>
        <end position="503"/>
    </location>
</feature>
<evidence type="ECO:0008006" key="5">
    <source>
        <dbReference type="Google" id="ProtNLM"/>
    </source>
</evidence>
<feature type="region of interest" description="Disordered" evidence="2">
    <location>
        <begin position="428"/>
        <end position="450"/>
    </location>
</feature>
<keyword evidence="1" id="KW-0175">Coiled coil</keyword>
<dbReference type="AlphaFoldDB" id="A0AAD2E795"/>
<feature type="region of interest" description="Disordered" evidence="2">
    <location>
        <begin position="1139"/>
        <end position="1167"/>
    </location>
</feature>
<evidence type="ECO:0000256" key="1">
    <source>
        <dbReference type="SAM" id="Coils"/>
    </source>
</evidence>
<evidence type="ECO:0000256" key="2">
    <source>
        <dbReference type="SAM" id="MobiDB-lite"/>
    </source>
</evidence>
<keyword evidence="4" id="KW-1185">Reference proteome</keyword>
<organism evidence="3 4">
    <name type="scientific">Fraxinus pennsylvanica</name>
    <dbReference type="NCBI Taxonomy" id="56036"/>
    <lineage>
        <taxon>Eukaryota</taxon>
        <taxon>Viridiplantae</taxon>
        <taxon>Streptophyta</taxon>
        <taxon>Embryophyta</taxon>
        <taxon>Tracheophyta</taxon>
        <taxon>Spermatophyta</taxon>
        <taxon>Magnoliopsida</taxon>
        <taxon>eudicotyledons</taxon>
        <taxon>Gunneridae</taxon>
        <taxon>Pentapetalae</taxon>
        <taxon>asterids</taxon>
        <taxon>lamiids</taxon>
        <taxon>Lamiales</taxon>
        <taxon>Oleaceae</taxon>
        <taxon>Oleeae</taxon>
        <taxon>Fraxinus</taxon>
    </lineage>
</organism>
<name>A0AAD2E795_9LAMI</name>
<evidence type="ECO:0000313" key="4">
    <source>
        <dbReference type="Proteomes" id="UP000834106"/>
    </source>
</evidence>
<dbReference type="PANTHER" id="PTHR31008:SF15">
    <property type="entry name" value="GPI-ANCHORED ADHESIN-LIKE PROTEIN"/>
    <property type="match status" value="1"/>
</dbReference>
<feature type="region of interest" description="Disordered" evidence="2">
    <location>
        <begin position="206"/>
        <end position="234"/>
    </location>
</feature>
<feature type="region of interest" description="Disordered" evidence="2">
    <location>
        <begin position="260"/>
        <end position="298"/>
    </location>
</feature>
<dbReference type="PANTHER" id="PTHR31008">
    <property type="entry name" value="COP1-INTERACTING PROTEIN-RELATED"/>
    <property type="match status" value="1"/>
</dbReference>
<accession>A0AAD2E795</accession>
<proteinExistence type="predicted"/>